<organism evidence="1 2">
    <name type="scientific">Chelatococcus reniformis</name>
    <dbReference type="NCBI Taxonomy" id="1494448"/>
    <lineage>
        <taxon>Bacteria</taxon>
        <taxon>Pseudomonadati</taxon>
        <taxon>Pseudomonadota</taxon>
        <taxon>Alphaproteobacteria</taxon>
        <taxon>Hyphomicrobiales</taxon>
        <taxon>Chelatococcaceae</taxon>
        <taxon>Chelatococcus</taxon>
    </lineage>
</organism>
<name>A0A916XJM3_9HYPH</name>
<dbReference type="AlphaFoldDB" id="A0A916XJM3"/>
<reference evidence="1" key="2">
    <citation type="submission" date="2020-09" db="EMBL/GenBank/DDBJ databases">
        <authorList>
            <person name="Sun Q."/>
            <person name="Zhou Y."/>
        </authorList>
    </citation>
    <scope>NUCLEOTIDE SEQUENCE</scope>
    <source>
        <strain evidence="1">CGMCC 1.12919</strain>
    </source>
</reference>
<evidence type="ECO:0000313" key="2">
    <source>
        <dbReference type="Proteomes" id="UP000637002"/>
    </source>
</evidence>
<dbReference type="Proteomes" id="UP000637002">
    <property type="component" value="Unassembled WGS sequence"/>
</dbReference>
<accession>A0A916XJM3</accession>
<gene>
    <name evidence="1" type="ORF">GCM10010994_38220</name>
</gene>
<sequence>MPSTEGSVVKDGDRISSADIVGALTRASFTYADGATQVFTPDGRTVYTEKGTPSAGEWKVDDDGRFQSFWPPSVYSTYDLSWIAGANGEAIGVRFSDPKRAATFDGRYTPGLG</sequence>
<reference evidence="1" key="1">
    <citation type="journal article" date="2014" name="Int. J. Syst. Evol. Microbiol.">
        <title>Complete genome sequence of Corynebacterium casei LMG S-19264T (=DSM 44701T), isolated from a smear-ripened cheese.</title>
        <authorList>
            <consortium name="US DOE Joint Genome Institute (JGI-PGF)"/>
            <person name="Walter F."/>
            <person name="Albersmeier A."/>
            <person name="Kalinowski J."/>
            <person name="Ruckert C."/>
        </authorList>
    </citation>
    <scope>NUCLEOTIDE SEQUENCE</scope>
    <source>
        <strain evidence="1">CGMCC 1.12919</strain>
    </source>
</reference>
<protein>
    <submittedName>
        <fullName evidence="1">Uncharacterized protein</fullName>
    </submittedName>
</protein>
<dbReference type="EMBL" id="BMGG01000007">
    <property type="protein sequence ID" value="GGC76227.1"/>
    <property type="molecule type" value="Genomic_DNA"/>
</dbReference>
<keyword evidence="2" id="KW-1185">Reference proteome</keyword>
<dbReference type="RefSeq" id="WP_210324533.1">
    <property type="nucleotide sequence ID" value="NZ_BMGG01000007.1"/>
</dbReference>
<proteinExistence type="predicted"/>
<comment type="caution">
    <text evidence="1">The sequence shown here is derived from an EMBL/GenBank/DDBJ whole genome shotgun (WGS) entry which is preliminary data.</text>
</comment>
<evidence type="ECO:0000313" key="1">
    <source>
        <dbReference type="EMBL" id="GGC76227.1"/>
    </source>
</evidence>